<keyword evidence="2" id="KW-1185">Reference proteome</keyword>
<dbReference type="Pfam" id="PF10934">
    <property type="entry name" value="Sheath_initiator"/>
    <property type="match status" value="1"/>
</dbReference>
<protein>
    <recommendedName>
        <fullName evidence="3">Phage protein</fullName>
    </recommendedName>
</protein>
<reference evidence="1 2" key="1">
    <citation type="submission" date="2014-02" db="EMBL/GenBank/DDBJ databases">
        <title>Draft genome sequence of Lysinibacillus boronitolerans NBRC 103108.</title>
        <authorList>
            <person name="Zhang F."/>
            <person name="Wang G."/>
            <person name="Zhang L."/>
        </authorList>
    </citation>
    <scope>NUCLEOTIDE SEQUENCE [LARGE SCALE GENOMIC DNA]</scope>
    <source>
        <strain evidence="1 2">NBRC 103108</strain>
    </source>
</reference>
<dbReference type="RefSeq" id="WP_036075134.1">
    <property type="nucleotide sequence ID" value="NZ_AVCW01000032.1"/>
</dbReference>
<gene>
    <name evidence="1" type="ORF">CD31_01250</name>
</gene>
<evidence type="ECO:0000313" key="1">
    <source>
        <dbReference type="EMBL" id="KGR89220.1"/>
    </source>
</evidence>
<name>A0ABR4Y4T2_9BACI</name>
<proteinExistence type="predicted"/>
<comment type="caution">
    <text evidence="1">The sequence shown here is derived from an EMBL/GenBank/DDBJ whole genome shotgun (WGS) entry which is preliminary data.</text>
</comment>
<dbReference type="Proteomes" id="UP000030487">
    <property type="component" value="Unassembled WGS sequence"/>
</dbReference>
<evidence type="ECO:0000313" key="2">
    <source>
        <dbReference type="Proteomes" id="UP000030487"/>
    </source>
</evidence>
<organism evidence="1 2">
    <name type="scientific">Lysinibacillus boronitolerans JCM 21713 = 10a = NBRC 103108</name>
    <dbReference type="NCBI Taxonomy" id="1294264"/>
    <lineage>
        <taxon>Bacteria</taxon>
        <taxon>Bacillati</taxon>
        <taxon>Bacillota</taxon>
        <taxon>Bacilli</taxon>
        <taxon>Bacillales</taxon>
        <taxon>Bacillaceae</taxon>
        <taxon>Lysinibacillus</taxon>
    </lineage>
</organism>
<dbReference type="EMBL" id="JPVR01000050">
    <property type="protein sequence ID" value="KGR89220.1"/>
    <property type="molecule type" value="Genomic_DNA"/>
</dbReference>
<sequence>MVVPTEAITITPEIEVIEAVELPTRTYHLDFKKGCCTGFIDGQKAMEQAIFKALNTIRFEHLIYTNNYGFQNMVGYDELYVRGDLARRIHDAVLQDERITSLENFSLEFTSKEDVLVTFTARTIYGDVSLLKEAIRIA</sequence>
<dbReference type="InterPro" id="IPR020288">
    <property type="entry name" value="Sheath_initiator"/>
</dbReference>
<evidence type="ECO:0008006" key="3">
    <source>
        <dbReference type="Google" id="ProtNLM"/>
    </source>
</evidence>
<accession>A0ABR4Y4T2</accession>